<dbReference type="InterPro" id="IPR015797">
    <property type="entry name" value="NUDIX_hydrolase-like_dom_sf"/>
</dbReference>
<dbReference type="Pfam" id="PF00293">
    <property type="entry name" value="NUDIX"/>
    <property type="match status" value="1"/>
</dbReference>
<comment type="cofactor">
    <cofactor evidence="1">
        <name>Mg(2+)</name>
        <dbReference type="ChEBI" id="CHEBI:18420"/>
    </cofactor>
</comment>
<sequence length="81" mass="9117">MARTNNRVAGIVVKDGQVLLMHRFKNGEEHWVFPGGGQEEGETPEETVVREIEEETSMWGAVVYTRLGRYKRSSKTHGVSA</sequence>
<evidence type="ECO:0000259" key="3">
    <source>
        <dbReference type="PROSITE" id="PS51462"/>
    </source>
</evidence>
<evidence type="ECO:0000256" key="1">
    <source>
        <dbReference type="ARBA" id="ARBA00001946"/>
    </source>
</evidence>
<dbReference type="EMBL" id="MHVH01000003">
    <property type="protein sequence ID" value="OHA90649.1"/>
    <property type="molecule type" value="Genomic_DNA"/>
</dbReference>
<dbReference type="Proteomes" id="UP000178107">
    <property type="component" value="Unassembled WGS sequence"/>
</dbReference>
<evidence type="ECO:0000313" key="4">
    <source>
        <dbReference type="EMBL" id="OHA90649.1"/>
    </source>
</evidence>
<name>A0A1G2T1D6_9BACT</name>
<gene>
    <name evidence="4" type="ORF">A2838_02950</name>
</gene>
<dbReference type="Gene3D" id="3.90.79.10">
    <property type="entry name" value="Nucleoside Triphosphate Pyrophosphohydrolase"/>
    <property type="match status" value="1"/>
</dbReference>
<dbReference type="PRINTS" id="PR00502">
    <property type="entry name" value="NUDIXFAMILY"/>
</dbReference>
<dbReference type="PROSITE" id="PS51462">
    <property type="entry name" value="NUDIX"/>
    <property type="match status" value="1"/>
</dbReference>
<dbReference type="PANTHER" id="PTHR43046:SF14">
    <property type="entry name" value="MUTT_NUDIX FAMILY PROTEIN"/>
    <property type="match status" value="1"/>
</dbReference>
<dbReference type="InterPro" id="IPR000086">
    <property type="entry name" value="NUDIX_hydrolase_dom"/>
</dbReference>
<feature type="domain" description="Nudix hydrolase" evidence="3">
    <location>
        <begin position="2"/>
        <end position="81"/>
    </location>
</feature>
<reference evidence="4 5" key="1">
    <citation type="journal article" date="2016" name="Nat. Commun.">
        <title>Thousands of microbial genomes shed light on interconnected biogeochemical processes in an aquifer system.</title>
        <authorList>
            <person name="Anantharaman K."/>
            <person name="Brown C.T."/>
            <person name="Hug L.A."/>
            <person name="Sharon I."/>
            <person name="Castelle C.J."/>
            <person name="Probst A.J."/>
            <person name="Thomas B.C."/>
            <person name="Singh A."/>
            <person name="Wilkins M.J."/>
            <person name="Karaoz U."/>
            <person name="Brodie E.L."/>
            <person name="Williams K.H."/>
            <person name="Hubbard S.S."/>
            <person name="Banfield J.F."/>
        </authorList>
    </citation>
    <scope>NUCLEOTIDE SEQUENCE [LARGE SCALE GENOMIC DNA]</scope>
</reference>
<proteinExistence type="predicted"/>
<dbReference type="InterPro" id="IPR020476">
    <property type="entry name" value="Nudix_hydrolase"/>
</dbReference>
<keyword evidence="2" id="KW-0378">Hydrolase</keyword>
<dbReference type="PANTHER" id="PTHR43046">
    <property type="entry name" value="GDP-MANNOSE MANNOSYL HYDROLASE"/>
    <property type="match status" value="1"/>
</dbReference>
<dbReference type="GO" id="GO:0016787">
    <property type="term" value="F:hydrolase activity"/>
    <property type="evidence" value="ECO:0007669"/>
    <property type="project" value="UniProtKB-KW"/>
</dbReference>
<accession>A0A1G2T1D6</accession>
<comment type="caution">
    <text evidence="4">The sequence shown here is derived from an EMBL/GenBank/DDBJ whole genome shotgun (WGS) entry which is preliminary data.</text>
</comment>
<protein>
    <recommendedName>
        <fullName evidence="3">Nudix hydrolase domain-containing protein</fullName>
    </recommendedName>
</protein>
<evidence type="ECO:0000256" key="2">
    <source>
        <dbReference type="ARBA" id="ARBA00022801"/>
    </source>
</evidence>
<organism evidence="4 5">
    <name type="scientific">Candidatus Zambryskibacteria bacterium RIFCSPHIGHO2_01_FULL_46_25</name>
    <dbReference type="NCBI Taxonomy" id="1802738"/>
    <lineage>
        <taxon>Bacteria</taxon>
        <taxon>Candidatus Zambryskiibacteriota</taxon>
    </lineage>
</organism>
<evidence type="ECO:0000313" key="5">
    <source>
        <dbReference type="Proteomes" id="UP000178107"/>
    </source>
</evidence>
<dbReference type="AlphaFoldDB" id="A0A1G2T1D6"/>
<dbReference type="SUPFAM" id="SSF55811">
    <property type="entry name" value="Nudix"/>
    <property type="match status" value="1"/>
</dbReference>